<feature type="active site" evidence="5">
    <location>
        <position position="508"/>
    </location>
</feature>
<dbReference type="EMBL" id="BLAY01000111">
    <property type="protein sequence ID" value="GET41147.1"/>
    <property type="molecule type" value="Genomic_DNA"/>
</dbReference>
<evidence type="ECO:0000259" key="7">
    <source>
        <dbReference type="PROSITE" id="PS50203"/>
    </source>
</evidence>
<keyword evidence="2 5" id="KW-0645">Protease</keyword>
<dbReference type="PRINTS" id="PR00704">
    <property type="entry name" value="CALPAIN"/>
</dbReference>
<dbReference type="PANTHER" id="PTHR10183:SF379">
    <property type="entry name" value="CALPAIN-5"/>
    <property type="match status" value="1"/>
</dbReference>
<keyword evidence="9" id="KW-1185">Reference proteome</keyword>
<evidence type="ECO:0000256" key="6">
    <source>
        <dbReference type="SAM" id="MobiDB-lite"/>
    </source>
</evidence>
<dbReference type="InterPro" id="IPR001300">
    <property type="entry name" value="Peptidase_C2_calpain_cat"/>
</dbReference>
<dbReference type="InterPro" id="IPR038765">
    <property type="entry name" value="Papain-like_cys_pep_sf"/>
</dbReference>
<dbReference type="InterPro" id="IPR022684">
    <property type="entry name" value="Calpain_cysteine_protease"/>
</dbReference>
<reference evidence="8" key="1">
    <citation type="submission" date="2019-10" db="EMBL/GenBank/DDBJ databases">
        <title>Draft genome sequece of Microseira wollei NIES-4236.</title>
        <authorList>
            <person name="Yamaguchi H."/>
            <person name="Suzuki S."/>
            <person name="Kawachi M."/>
        </authorList>
    </citation>
    <scope>NUCLEOTIDE SEQUENCE</scope>
    <source>
        <strain evidence="8">NIES-4236</strain>
    </source>
</reference>
<dbReference type="PANTHER" id="PTHR10183">
    <property type="entry name" value="CALPAIN"/>
    <property type="match status" value="1"/>
</dbReference>
<protein>
    <recommendedName>
        <fullName evidence="7">Calpain catalytic domain-containing protein</fullName>
    </recommendedName>
</protein>
<feature type="domain" description="Calpain catalytic" evidence="7">
    <location>
        <begin position="328"/>
        <end position="556"/>
    </location>
</feature>
<evidence type="ECO:0000256" key="4">
    <source>
        <dbReference type="ARBA" id="ARBA00022807"/>
    </source>
</evidence>
<comment type="caution">
    <text evidence="8">The sequence shown here is derived from an EMBL/GenBank/DDBJ whole genome shotgun (WGS) entry which is preliminary data.</text>
</comment>
<dbReference type="InterPro" id="IPR000169">
    <property type="entry name" value="Pept_cys_AS"/>
</dbReference>
<gene>
    <name evidence="8" type="ORF">MiSe_59590</name>
</gene>
<evidence type="ECO:0000256" key="2">
    <source>
        <dbReference type="ARBA" id="ARBA00022670"/>
    </source>
</evidence>
<proteinExistence type="inferred from homology"/>
<dbReference type="PROSITE" id="PS50203">
    <property type="entry name" value="CALPAIN_CAT"/>
    <property type="match status" value="1"/>
</dbReference>
<dbReference type="Gene3D" id="2.60.120.380">
    <property type="match status" value="1"/>
</dbReference>
<evidence type="ECO:0000313" key="9">
    <source>
        <dbReference type="Proteomes" id="UP001050975"/>
    </source>
</evidence>
<feature type="active site" evidence="5">
    <location>
        <position position="349"/>
    </location>
</feature>
<dbReference type="SUPFAM" id="SSF54001">
    <property type="entry name" value="Cysteine proteinases"/>
    <property type="match status" value="1"/>
</dbReference>
<dbReference type="RefSeq" id="WP_226587364.1">
    <property type="nucleotide sequence ID" value="NZ_BLAY01000111.1"/>
</dbReference>
<feature type="region of interest" description="Disordered" evidence="6">
    <location>
        <begin position="22"/>
        <end position="52"/>
    </location>
</feature>
<dbReference type="Proteomes" id="UP001050975">
    <property type="component" value="Unassembled WGS sequence"/>
</dbReference>
<dbReference type="AlphaFoldDB" id="A0AAV3XDZ3"/>
<comment type="similarity">
    <text evidence="1">Belongs to the peptidase C2 family.</text>
</comment>
<evidence type="ECO:0000313" key="8">
    <source>
        <dbReference type="EMBL" id="GET41147.1"/>
    </source>
</evidence>
<sequence>MFLTSEKLESNYRISPDFANSSSVGGLLSEAPEGNPGEIRDPLQPSMGISRSSSVDAASIASGTLGSAAPTNLTPDTWPFLVRGKLESTDPSNPTRPGCFRDDYLLRGLLPNQEVTVNLNAHVDPADFTRLQFDPYLQLVNADSGQVITYNDDSGSGSSPFHLNSKLTFTVQEGTNYILRVTSSGQGGTGNYTLRLVDWYGEHLSDGGIVNLARDLARDGQLSRNDAIAIFRNTKDGGVVDATELTDLRTLVSDRRSLMPDYVHNLSDKIVNGNLANQWYTGGGQTHEPLGNLYAGSSADHLEKLIGKWFLGTDRPAADSGTTYQFVNGSLFQNGISIDDVAQGACGDCYYLAALAAAAVDKPPLIQNMFIDNGDNTYTVRLYNNGVADYVTVDRYFPTYSSGDRVYASWGGGSYNESDNELWVALAEKAYAQINESGWLGRWDSTNSYSGISLGYEWQAMAQISGLTTTTRWSTNDMTQQELIDLVNSDRLLEAGVFTNNYGLVSGHAYAITSYNPSNGTFQFRFHNPWGFYHADLTWEQLMNTAGSIRISWTLS</sequence>
<keyword evidence="3 5" id="KW-0378">Hydrolase</keyword>
<dbReference type="PROSITE" id="PS00139">
    <property type="entry name" value="THIOL_PROTEASE_CYS"/>
    <property type="match status" value="1"/>
</dbReference>
<accession>A0AAV3XDZ3</accession>
<dbReference type="Pfam" id="PF00648">
    <property type="entry name" value="Peptidase_C2"/>
    <property type="match status" value="1"/>
</dbReference>
<dbReference type="GO" id="GO:0004198">
    <property type="term" value="F:calcium-dependent cysteine-type endopeptidase activity"/>
    <property type="evidence" value="ECO:0007669"/>
    <property type="project" value="InterPro"/>
</dbReference>
<evidence type="ECO:0000256" key="3">
    <source>
        <dbReference type="ARBA" id="ARBA00022801"/>
    </source>
</evidence>
<keyword evidence="4 5" id="KW-0788">Thiol protease</keyword>
<feature type="active site" evidence="5">
    <location>
        <position position="528"/>
    </location>
</feature>
<name>A0AAV3XDZ3_9CYAN</name>
<dbReference type="SMART" id="SM00230">
    <property type="entry name" value="CysPc"/>
    <property type="match status" value="1"/>
</dbReference>
<evidence type="ECO:0000256" key="1">
    <source>
        <dbReference type="ARBA" id="ARBA00007623"/>
    </source>
</evidence>
<organism evidence="8 9">
    <name type="scientific">Microseira wollei NIES-4236</name>
    <dbReference type="NCBI Taxonomy" id="2530354"/>
    <lineage>
        <taxon>Bacteria</taxon>
        <taxon>Bacillati</taxon>
        <taxon>Cyanobacteriota</taxon>
        <taxon>Cyanophyceae</taxon>
        <taxon>Oscillatoriophycideae</taxon>
        <taxon>Aerosakkonematales</taxon>
        <taxon>Aerosakkonemataceae</taxon>
        <taxon>Microseira</taxon>
    </lineage>
</organism>
<dbReference type="GO" id="GO:0006508">
    <property type="term" value="P:proteolysis"/>
    <property type="evidence" value="ECO:0007669"/>
    <property type="project" value="UniProtKB-KW"/>
</dbReference>
<evidence type="ECO:0000256" key="5">
    <source>
        <dbReference type="PROSITE-ProRule" id="PRU00239"/>
    </source>
</evidence>